<dbReference type="Pfam" id="PF03631">
    <property type="entry name" value="Virul_fac_BrkB"/>
    <property type="match status" value="1"/>
</dbReference>
<name>A0A1E7Z9K5_9ALTE</name>
<evidence type="ECO:0000256" key="7">
    <source>
        <dbReference type="SAM" id="Phobius"/>
    </source>
</evidence>
<evidence type="ECO:0000256" key="5">
    <source>
        <dbReference type="ARBA" id="ARBA00023136"/>
    </source>
</evidence>
<accession>A0A1E7Z9K5</accession>
<dbReference type="Proteomes" id="UP000175691">
    <property type="component" value="Unassembled WGS sequence"/>
</dbReference>
<evidence type="ECO:0000256" key="3">
    <source>
        <dbReference type="ARBA" id="ARBA00022692"/>
    </source>
</evidence>
<dbReference type="PANTHER" id="PTHR30213">
    <property type="entry name" value="INNER MEMBRANE PROTEIN YHJD"/>
    <property type="match status" value="1"/>
</dbReference>
<dbReference type="NCBIfam" id="TIGR00765">
    <property type="entry name" value="yihY_not_rbn"/>
    <property type="match status" value="1"/>
</dbReference>
<dbReference type="AlphaFoldDB" id="A0A1E7Z9K5"/>
<proteinExistence type="predicted"/>
<protein>
    <submittedName>
        <fullName evidence="8">Uncharacterized protein</fullName>
    </submittedName>
</protein>
<reference evidence="8 9" key="1">
    <citation type="submission" date="2016-08" db="EMBL/GenBank/DDBJ databases">
        <authorList>
            <person name="Seilhamer J.J."/>
        </authorList>
    </citation>
    <scope>NUCLEOTIDE SEQUENCE [LARGE SCALE GENOMIC DNA]</scope>
    <source>
        <strain evidence="8 9">KCTC 42603</strain>
    </source>
</reference>
<dbReference type="EMBL" id="MDHN01000029">
    <property type="protein sequence ID" value="OFC70200.1"/>
    <property type="molecule type" value="Genomic_DNA"/>
</dbReference>
<comment type="caution">
    <text evidence="8">The sequence shown here is derived from an EMBL/GenBank/DDBJ whole genome shotgun (WGS) entry which is preliminary data.</text>
</comment>
<keyword evidence="9" id="KW-1185">Reference proteome</keyword>
<dbReference type="InterPro" id="IPR017039">
    <property type="entry name" value="Virul_fac_BrkB"/>
</dbReference>
<feature type="transmembrane region" description="Helical" evidence="7">
    <location>
        <begin position="224"/>
        <end position="246"/>
    </location>
</feature>
<dbReference type="OrthoDB" id="9781030at2"/>
<keyword evidence="3 7" id="KW-0812">Transmembrane</keyword>
<keyword evidence="2" id="KW-1003">Cell membrane</keyword>
<evidence type="ECO:0000313" key="9">
    <source>
        <dbReference type="Proteomes" id="UP000175691"/>
    </source>
</evidence>
<evidence type="ECO:0000256" key="1">
    <source>
        <dbReference type="ARBA" id="ARBA00004651"/>
    </source>
</evidence>
<evidence type="ECO:0000256" key="4">
    <source>
        <dbReference type="ARBA" id="ARBA00022989"/>
    </source>
</evidence>
<feature type="transmembrane region" description="Helical" evidence="7">
    <location>
        <begin position="149"/>
        <end position="173"/>
    </location>
</feature>
<keyword evidence="4 7" id="KW-1133">Transmembrane helix</keyword>
<feature type="transmembrane region" description="Helical" evidence="7">
    <location>
        <begin position="45"/>
        <end position="67"/>
    </location>
</feature>
<dbReference type="GO" id="GO:0005886">
    <property type="term" value="C:plasma membrane"/>
    <property type="evidence" value="ECO:0007669"/>
    <property type="project" value="UniProtKB-SubCell"/>
</dbReference>
<dbReference type="PIRSF" id="PIRSF035875">
    <property type="entry name" value="RNase_BN"/>
    <property type="match status" value="1"/>
</dbReference>
<evidence type="ECO:0000256" key="6">
    <source>
        <dbReference type="SAM" id="MobiDB-lite"/>
    </source>
</evidence>
<comment type="subcellular location">
    <subcellularLocation>
        <location evidence="1">Cell membrane</location>
        <topology evidence="1">Multi-pass membrane protein</topology>
    </subcellularLocation>
</comment>
<dbReference type="PANTHER" id="PTHR30213:SF0">
    <property type="entry name" value="UPF0761 MEMBRANE PROTEIN YIHY"/>
    <property type="match status" value="1"/>
</dbReference>
<keyword evidence="5 7" id="KW-0472">Membrane</keyword>
<sequence length="319" mass="35283">MTHRKHYSPEAEKLSDFSLGAWWQIAKRTYVRQNSHDLSLVSAGVAFYFLLAVFPLLTAVISLYGLLVTPEQLHSHMAHLIDVVPTDSRYIIEEQLTKLTGNSDTTLSWGVMLSLLITTWSSSKGANALITACNITYNEKEGRPFLWGLVARMVLTVGIIAFVIVALLCISVLPEVLSYIAGAALSEKAAMWLTWPVMILLFNVALAALYRYGPHRRPAKWRWVTAGSLFASIFWVVASYAFSMYLNAFASYSKTYGSLGGIVILLMWFYLSAYIILLGAELNSATEYQTDQDSTAGEDKPKGKRGAYVADHSPGDGSN</sequence>
<feature type="region of interest" description="Disordered" evidence="6">
    <location>
        <begin position="289"/>
        <end position="319"/>
    </location>
</feature>
<feature type="transmembrane region" description="Helical" evidence="7">
    <location>
        <begin position="258"/>
        <end position="280"/>
    </location>
</feature>
<evidence type="ECO:0000256" key="2">
    <source>
        <dbReference type="ARBA" id="ARBA00022475"/>
    </source>
</evidence>
<dbReference type="RefSeq" id="WP_070125843.1">
    <property type="nucleotide sequence ID" value="NZ_MDHN01000029.1"/>
</dbReference>
<evidence type="ECO:0000313" key="8">
    <source>
        <dbReference type="EMBL" id="OFC70200.1"/>
    </source>
</evidence>
<dbReference type="STRING" id="1656094.BFC18_13510"/>
<feature type="transmembrane region" description="Helical" evidence="7">
    <location>
        <begin position="193"/>
        <end position="212"/>
    </location>
</feature>
<gene>
    <name evidence="8" type="ORF">BFC18_13510</name>
</gene>
<organism evidence="8 9">
    <name type="scientific">Alteromonas confluentis</name>
    <dbReference type="NCBI Taxonomy" id="1656094"/>
    <lineage>
        <taxon>Bacteria</taxon>
        <taxon>Pseudomonadati</taxon>
        <taxon>Pseudomonadota</taxon>
        <taxon>Gammaproteobacteria</taxon>
        <taxon>Alteromonadales</taxon>
        <taxon>Alteromonadaceae</taxon>
        <taxon>Alteromonas/Salinimonas group</taxon>
        <taxon>Alteromonas</taxon>
    </lineage>
</organism>